<gene>
    <name evidence="2" type="ORF">FC36_GL002076</name>
</gene>
<organism evidence="2 3">
    <name type="scientific">Ligilactobacillus equi DSM 15833 = JCM 10991</name>
    <dbReference type="NCBI Taxonomy" id="1423740"/>
    <lineage>
        <taxon>Bacteria</taxon>
        <taxon>Bacillati</taxon>
        <taxon>Bacillota</taxon>
        <taxon>Bacilli</taxon>
        <taxon>Lactobacillales</taxon>
        <taxon>Lactobacillaceae</taxon>
        <taxon>Ligilactobacillus</taxon>
    </lineage>
</organism>
<name>A0A0R1TQY1_9LACO</name>
<sequence>MARAKSKSNASSKTKTISISLSRNDSDILTFLDRLGEVTGLNRSVLIKHAVREYSKEIMRTGTMQIPINPAVVGSGSLMEFVAPESQVEEQVTVKSQSEPQNTPLNTEETVTDESTENTVEQPAKKRRARREKDEQTITVSDDMFKNMLGAGMKVK</sequence>
<dbReference type="EMBL" id="AZFH01000048">
    <property type="protein sequence ID" value="KRL80883.1"/>
    <property type="molecule type" value="Genomic_DNA"/>
</dbReference>
<dbReference type="RefSeq" id="WP_025021407.1">
    <property type="nucleotide sequence ID" value="NZ_AZFH01000048.1"/>
</dbReference>
<dbReference type="Proteomes" id="UP000051048">
    <property type="component" value="Unassembled WGS sequence"/>
</dbReference>
<evidence type="ECO:0000313" key="2">
    <source>
        <dbReference type="EMBL" id="KRL80883.1"/>
    </source>
</evidence>
<dbReference type="AlphaFoldDB" id="A0A0R1TQY1"/>
<feature type="compositionally biased region" description="Polar residues" evidence="1">
    <location>
        <begin position="89"/>
        <end position="109"/>
    </location>
</feature>
<reference evidence="2 3" key="1">
    <citation type="journal article" date="2015" name="Genome Announc.">
        <title>Expanding the biotechnology potential of lactobacilli through comparative genomics of 213 strains and associated genera.</title>
        <authorList>
            <person name="Sun Z."/>
            <person name="Harris H.M."/>
            <person name="McCann A."/>
            <person name="Guo C."/>
            <person name="Argimon S."/>
            <person name="Zhang W."/>
            <person name="Yang X."/>
            <person name="Jeffery I.B."/>
            <person name="Cooney J.C."/>
            <person name="Kagawa T.F."/>
            <person name="Liu W."/>
            <person name="Song Y."/>
            <person name="Salvetti E."/>
            <person name="Wrobel A."/>
            <person name="Rasinkangas P."/>
            <person name="Parkhill J."/>
            <person name="Rea M.C."/>
            <person name="O'Sullivan O."/>
            <person name="Ritari J."/>
            <person name="Douillard F.P."/>
            <person name="Paul Ross R."/>
            <person name="Yang R."/>
            <person name="Briner A.E."/>
            <person name="Felis G.E."/>
            <person name="de Vos W.M."/>
            <person name="Barrangou R."/>
            <person name="Klaenhammer T.R."/>
            <person name="Caufield P.W."/>
            <person name="Cui Y."/>
            <person name="Zhang H."/>
            <person name="O'Toole P.W."/>
        </authorList>
    </citation>
    <scope>NUCLEOTIDE SEQUENCE [LARGE SCALE GENOMIC DNA]</scope>
    <source>
        <strain evidence="2 3">DSM 15833</strain>
    </source>
</reference>
<feature type="region of interest" description="Disordered" evidence="1">
    <location>
        <begin position="89"/>
        <end position="140"/>
    </location>
</feature>
<evidence type="ECO:0000313" key="3">
    <source>
        <dbReference type="Proteomes" id="UP000051048"/>
    </source>
</evidence>
<proteinExistence type="predicted"/>
<dbReference type="PATRIC" id="fig|1423740.3.peg.2251"/>
<accession>A0A0R1TQY1</accession>
<evidence type="ECO:0000256" key="1">
    <source>
        <dbReference type="SAM" id="MobiDB-lite"/>
    </source>
</evidence>
<protein>
    <submittedName>
        <fullName evidence="2">Uncharacterized protein</fullName>
    </submittedName>
</protein>
<comment type="caution">
    <text evidence="2">The sequence shown here is derived from an EMBL/GenBank/DDBJ whole genome shotgun (WGS) entry which is preliminary data.</text>
</comment>